<dbReference type="RefSeq" id="XP_031777158.1">
    <property type="nucleotide sequence ID" value="XM_031921298.1"/>
</dbReference>
<dbReference type="Proteomes" id="UP000002358">
    <property type="component" value="Chromosome 1"/>
</dbReference>
<reference evidence="16" key="1">
    <citation type="submission" date="2021-01" db="UniProtKB">
        <authorList>
            <consortium name="EnsemblMetazoa"/>
        </authorList>
    </citation>
    <scope>IDENTIFICATION</scope>
</reference>
<dbReference type="InterPro" id="IPR000477">
    <property type="entry name" value="RT_dom"/>
</dbReference>
<evidence type="ECO:0000256" key="8">
    <source>
        <dbReference type="ARBA" id="ARBA00022842"/>
    </source>
</evidence>
<comment type="subcellular location">
    <subcellularLocation>
        <location evidence="14">Nucleus</location>
    </subcellularLocation>
    <subcellularLocation>
        <location evidence="14">Chromosome</location>
        <location evidence="14">Telomere</location>
    </subcellularLocation>
</comment>
<dbReference type="InterPro" id="IPR043502">
    <property type="entry name" value="DNA/RNA_pol_sf"/>
</dbReference>
<evidence type="ECO:0000256" key="5">
    <source>
        <dbReference type="ARBA" id="ARBA00022679"/>
    </source>
</evidence>
<evidence type="ECO:0000259" key="15">
    <source>
        <dbReference type="PROSITE" id="PS50878"/>
    </source>
</evidence>
<comment type="function">
    <text evidence="14">Telomerase is a ribonucleoprotein enzyme essential for the replication of chromosome termini in most eukaryotes. It elongates telomeres. It is a reverse transcriptase that adds simple sequence repeats to chromosome ends by copying a template sequence within the RNA component of the enzyme.</text>
</comment>
<dbReference type="EnsemblMetazoa" id="XM_031921299">
    <property type="protein sequence ID" value="XP_031777159"/>
    <property type="gene ID" value="LOC100678336"/>
</dbReference>
<evidence type="ECO:0000256" key="10">
    <source>
        <dbReference type="ARBA" id="ARBA00022918"/>
    </source>
</evidence>
<dbReference type="CDD" id="cd01648">
    <property type="entry name" value="TERT"/>
    <property type="match status" value="1"/>
</dbReference>
<dbReference type="RefSeq" id="XP_031777159.1">
    <property type="nucleotide sequence ID" value="XM_031921299.2"/>
</dbReference>
<evidence type="ECO:0000256" key="6">
    <source>
        <dbReference type="ARBA" id="ARBA00022695"/>
    </source>
</evidence>
<dbReference type="AlphaFoldDB" id="A0A7M7PUD8"/>
<dbReference type="SMR" id="A0A7M7PUD8"/>
<evidence type="ECO:0000256" key="4">
    <source>
        <dbReference type="ARBA" id="ARBA00022454"/>
    </source>
</evidence>
<dbReference type="Gene3D" id="1.10.132.70">
    <property type="match status" value="1"/>
</dbReference>
<sequence>MVPMDLSITFPTGPEYRQSLSDLKQLLFTEKMGNSDQILASIKNADVGHEANLRFQFLEKREVPTSEVNNIFYEFQKRHKSMNYNDLFKQKDSASSFFKRRKRTKGETVYRESKPLVKNQAHPALIRESYATIMHRVMTPKIIGNNRNKKKILKSLFRFMQTAKTESFSLLPLVKQINIESILWLTIEDQELKLIFVAKLMKWMFRFFVLLICRYFIITYVKEERVFCFIKELNRDIKRDLATKIKKGLLEECSEDSINSIETRMYMVPKADGFRTITRRKYPADELKSLRKSLRVLDFLFDKYLKTPDSVFNDAYVDVTIEANESSQKYYVTVTDIRDAFGSIIQNKLFDILTALFELLPEILEFTAFYGGKNYKYGFPQFINGKGGKRVTAQKRNILAMIEKTIFNTKVAMHNKLYNVCKGVTQGSILSSKLSDIYYLSMQRKYFADFRKSGRIFSHVDDIIYITANEEFAKQFLNRVEKGIPEYNCWFKKSKIVSNFSRDVAVFGESLENTIKFLGWSIDGTTLEAEPYVKCSIRHSISYSASLDIIKLKNRLKNLESIKVKEPALSKYINSNNKILSNINVIARLQAQRCFAIANSLSDTTILTLDAIAETNNKIMKKIKKITNWTKTEQLEYSKEIRHIFWKAYYATFIKKSDLFPNLIKTFRKLTRKNNVHKKRKIRKFVKRSSLVSKRARHM</sequence>
<dbReference type="PANTHER" id="PTHR12066:SF0">
    <property type="entry name" value="TELOMERASE REVERSE TRANSCRIPTASE"/>
    <property type="match status" value="1"/>
</dbReference>
<keyword evidence="9 14" id="KW-0779">Telomere</keyword>
<dbReference type="SUPFAM" id="SSF56672">
    <property type="entry name" value="DNA/RNA polymerases"/>
    <property type="match status" value="1"/>
</dbReference>
<dbReference type="RefSeq" id="XP_031777161.1">
    <property type="nucleotide sequence ID" value="XM_031921301.1"/>
</dbReference>
<evidence type="ECO:0000256" key="12">
    <source>
        <dbReference type="ARBA" id="ARBA00032044"/>
    </source>
</evidence>
<evidence type="ECO:0000256" key="2">
    <source>
        <dbReference type="ARBA" id="ARBA00012493"/>
    </source>
</evidence>
<comment type="catalytic activity">
    <reaction evidence="13 14">
        <text>DNA(n) + a 2'-deoxyribonucleoside 5'-triphosphate = DNA(n+1) + diphosphate</text>
        <dbReference type="Rhea" id="RHEA:22508"/>
        <dbReference type="Rhea" id="RHEA-COMP:17339"/>
        <dbReference type="Rhea" id="RHEA-COMP:17340"/>
        <dbReference type="ChEBI" id="CHEBI:33019"/>
        <dbReference type="ChEBI" id="CHEBI:61560"/>
        <dbReference type="ChEBI" id="CHEBI:173112"/>
        <dbReference type="EC" id="2.7.7.49"/>
    </reaction>
</comment>
<keyword evidence="6 14" id="KW-0548">Nucleotidyltransferase</keyword>
<accession>A0A7M7PUD8</accession>
<organism evidence="16 17">
    <name type="scientific">Nasonia vitripennis</name>
    <name type="common">Parasitic wasp</name>
    <dbReference type="NCBI Taxonomy" id="7425"/>
    <lineage>
        <taxon>Eukaryota</taxon>
        <taxon>Metazoa</taxon>
        <taxon>Ecdysozoa</taxon>
        <taxon>Arthropoda</taxon>
        <taxon>Hexapoda</taxon>
        <taxon>Insecta</taxon>
        <taxon>Pterygota</taxon>
        <taxon>Neoptera</taxon>
        <taxon>Endopterygota</taxon>
        <taxon>Hymenoptera</taxon>
        <taxon>Apocrita</taxon>
        <taxon>Proctotrupomorpha</taxon>
        <taxon>Chalcidoidea</taxon>
        <taxon>Pteromalidae</taxon>
        <taxon>Pteromalinae</taxon>
        <taxon>Nasonia</taxon>
    </lineage>
</organism>
<dbReference type="GeneID" id="100678336"/>
<dbReference type="GO" id="GO:0007004">
    <property type="term" value="P:telomere maintenance via telomerase"/>
    <property type="evidence" value="ECO:0007669"/>
    <property type="project" value="TreeGrafter"/>
</dbReference>
<dbReference type="EnsemblMetazoa" id="XM_031921301">
    <property type="protein sequence ID" value="XP_031777161"/>
    <property type="gene ID" value="LOC100678336"/>
</dbReference>
<dbReference type="KEGG" id="nvi:100678336"/>
<dbReference type="GO" id="GO:0042162">
    <property type="term" value="F:telomeric DNA binding"/>
    <property type="evidence" value="ECO:0007669"/>
    <property type="project" value="TreeGrafter"/>
</dbReference>
<protein>
    <recommendedName>
        <fullName evidence="3 14">Telomerase reverse transcriptase</fullName>
        <ecNumber evidence="2 14">2.7.7.49</ecNumber>
    </recommendedName>
    <alternativeName>
        <fullName evidence="12 14">Telomerase catalytic subunit</fullName>
    </alternativeName>
</protein>
<dbReference type="Pfam" id="PF12009">
    <property type="entry name" value="Telomerase_RBD"/>
    <property type="match status" value="1"/>
</dbReference>
<evidence type="ECO:0000256" key="13">
    <source>
        <dbReference type="ARBA" id="ARBA00048173"/>
    </source>
</evidence>
<dbReference type="PROSITE" id="PS50878">
    <property type="entry name" value="RT_POL"/>
    <property type="match status" value="1"/>
</dbReference>
<dbReference type="GO" id="GO:0070034">
    <property type="term" value="F:telomerase RNA binding"/>
    <property type="evidence" value="ECO:0007669"/>
    <property type="project" value="TreeGrafter"/>
</dbReference>
<keyword evidence="8 14" id="KW-0460">Magnesium</keyword>
<dbReference type="EnsemblMetazoa" id="XM_031921300">
    <property type="protein sequence ID" value="XP_031777160"/>
    <property type="gene ID" value="LOC100678336"/>
</dbReference>
<dbReference type="GO" id="GO:0003720">
    <property type="term" value="F:telomerase activity"/>
    <property type="evidence" value="ECO:0007669"/>
    <property type="project" value="InterPro"/>
</dbReference>
<evidence type="ECO:0000256" key="3">
    <source>
        <dbReference type="ARBA" id="ARBA00016182"/>
    </source>
</evidence>
<dbReference type="OrthoDB" id="7700899at2759"/>
<dbReference type="GO" id="GO:0046872">
    <property type="term" value="F:metal ion binding"/>
    <property type="evidence" value="ECO:0007669"/>
    <property type="project" value="UniProtKB-KW"/>
</dbReference>
<evidence type="ECO:0000256" key="1">
    <source>
        <dbReference type="ARBA" id="ARBA00008001"/>
    </source>
</evidence>
<feature type="domain" description="Reverse transcriptase" evidence="15">
    <location>
        <begin position="249"/>
        <end position="522"/>
    </location>
</feature>
<dbReference type="GO" id="GO:0000333">
    <property type="term" value="C:telomerase catalytic core complex"/>
    <property type="evidence" value="ECO:0007669"/>
    <property type="project" value="TreeGrafter"/>
</dbReference>
<dbReference type="GO" id="GO:0000781">
    <property type="term" value="C:chromosome, telomeric region"/>
    <property type="evidence" value="ECO:0007669"/>
    <property type="project" value="UniProtKB-SubCell"/>
</dbReference>
<evidence type="ECO:0000256" key="7">
    <source>
        <dbReference type="ARBA" id="ARBA00022723"/>
    </source>
</evidence>
<keyword evidence="10 14" id="KW-0695">RNA-directed DNA polymerase</keyword>
<name>A0A7M7PUD8_NASVI</name>
<dbReference type="EnsemblMetazoa" id="XM_031921298">
    <property type="protein sequence ID" value="XP_031777158"/>
    <property type="gene ID" value="LOC100678336"/>
</dbReference>
<dbReference type="InParanoid" id="A0A7M7PUD8"/>
<dbReference type="RefSeq" id="XP_031777160.1">
    <property type="nucleotide sequence ID" value="XM_031921300.1"/>
</dbReference>
<evidence type="ECO:0000256" key="11">
    <source>
        <dbReference type="ARBA" id="ARBA00023242"/>
    </source>
</evidence>
<dbReference type="PANTHER" id="PTHR12066">
    <property type="entry name" value="TELOMERASE REVERSE TRANSCRIPTASE"/>
    <property type="match status" value="1"/>
</dbReference>
<keyword evidence="4 14" id="KW-0158">Chromosome</keyword>
<evidence type="ECO:0000256" key="9">
    <source>
        <dbReference type="ARBA" id="ARBA00022895"/>
    </source>
</evidence>
<keyword evidence="11 14" id="KW-0539">Nucleus</keyword>
<proteinExistence type="inferred from homology"/>
<evidence type="ECO:0000313" key="17">
    <source>
        <dbReference type="Proteomes" id="UP000002358"/>
    </source>
</evidence>
<dbReference type="CTD" id="7015"/>
<dbReference type="InterPro" id="IPR021891">
    <property type="entry name" value="Telomerase_RBD"/>
</dbReference>
<dbReference type="InterPro" id="IPR003545">
    <property type="entry name" value="Telomerase_RT"/>
</dbReference>
<keyword evidence="5 14" id="KW-0808">Transferase</keyword>
<keyword evidence="17" id="KW-1185">Reference proteome</keyword>
<comment type="similarity">
    <text evidence="1 14">Belongs to the reverse transcriptase family. Telomerase subfamily.</text>
</comment>
<dbReference type="EC" id="2.7.7.49" evidence="2 14"/>
<evidence type="ECO:0000313" key="16">
    <source>
        <dbReference type="EnsemblMetazoa" id="XP_031777161"/>
    </source>
</evidence>
<evidence type="ECO:0000256" key="14">
    <source>
        <dbReference type="RuleBase" id="RU365061"/>
    </source>
</evidence>
<keyword evidence="7 14" id="KW-0479">Metal-binding</keyword>